<dbReference type="InterPro" id="IPR045337">
    <property type="entry name" value="MmgE_PrpD_C"/>
</dbReference>
<evidence type="ECO:0000259" key="3">
    <source>
        <dbReference type="Pfam" id="PF19305"/>
    </source>
</evidence>
<dbReference type="Pfam" id="PF03972">
    <property type="entry name" value="MmgE_PrpD_N"/>
    <property type="match status" value="1"/>
</dbReference>
<dbReference type="Proteomes" id="UP001596139">
    <property type="component" value="Unassembled WGS sequence"/>
</dbReference>
<dbReference type="Gene3D" id="3.30.1330.120">
    <property type="entry name" value="2-methylcitrate dehydratase PrpD"/>
    <property type="match status" value="1"/>
</dbReference>
<sequence>MLAGSVASLTYDDLPPFVVTLAKQCVLDTLGVAIAGASQPAVRLTWETVQSEAATGPCTVLGVDRRAGGAAAALVNGIAAHALDYDDLQMDAMGGHPSAPVLPAVLAAAEEAGTTGRDMLTAFVAGFEAECRVGLAVAPGHYARGFHTTSTVGTFGAAAGAARLLGLDAKRTEQALGIAALSASGVKAMFGTMGKPLQTGRAASAGFLAARLAERGLTSAEDALFCPQGFAATQTDRSDREAVCTQFGNPWHILQVLFKAHASCYGTHASIDAIGLLRRNDGLSADQVEDIEIEVPPQQLHVCAIPRPSTGLEGKFSLTFTTALSLLHGATDESRFTDDAVCDPRIVALIERMRVTSDDLLPALGARVTVRLRNGRTLAAEVDCGAPAWSRDPTEQEERLRAKFRGLVAPVLGADAAAALIDLVDHLEDLDDIRALTKELT</sequence>
<dbReference type="PANTHER" id="PTHR16943">
    <property type="entry name" value="2-METHYLCITRATE DEHYDRATASE-RELATED"/>
    <property type="match status" value="1"/>
</dbReference>
<dbReference type="InterPro" id="IPR042188">
    <property type="entry name" value="MmgE/PrpD_sf_2"/>
</dbReference>
<dbReference type="InterPro" id="IPR045336">
    <property type="entry name" value="MmgE_PrpD_N"/>
</dbReference>
<reference evidence="5" key="1">
    <citation type="journal article" date="2019" name="Int. J. Syst. Evol. Microbiol.">
        <title>The Global Catalogue of Microorganisms (GCM) 10K type strain sequencing project: providing services to taxonomists for standard genome sequencing and annotation.</title>
        <authorList>
            <consortium name="The Broad Institute Genomics Platform"/>
            <consortium name="The Broad Institute Genome Sequencing Center for Infectious Disease"/>
            <person name="Wu L."/>
            <person name="Ma J."/>
        </authorList>
    </citation>
    <scope>NUCLEOTIDE SEQUENCE [LARGE SCALE GENOMIC DNA]</scope>
    <source>
        <strain evidence="5">CGMCC 1.15180</strain>
    </source>
</reference>
<evidence type="ECO:0000259" key="2">
    <source>
        <dbReference type="Pfam" id="PF03972"/>
    </source>
</evidence>
<evidence type="ECO:0000256" key="1">
    <source>
        <dbReference type="ARBA" id="ARBA00006174"/>
    </source>
</evidence>
<dbReference type="EMBL" id="JBHSPX010000004">
    <property type="protein sequence ID" value="MFC6064033.1"/>
    <property type="molecule type" value="Genomic_DNA"/>
</dbReference>
<dbReference type="Pfam" id="PF19305">
    <property type="entry name" value="MmgE_PrpD_C"/>
    <property type="match status" value="1"/>
</dbReference>
<feature type="domain" description="MmgE/PrpD N-terminal" evidence="2">
    <location>
        <begin position="2"/>
        <end position="237"/>
    </location>
</feature>
<comment type="similarity">
    <text evidence="1">Belongs to the PrpD family.</text>
</comment>
<organism evidence="4 5">
    <name type="scientific">Streptomyces ochraceiscleroticus</name>
    <dbReference type="NCBI Taxonomy" id="47761"/>
    <lineage>
        <taxon>Bacteria</taxon>
        <taxon>Bacillati</taxon>
        <taxon>Actinomycetota</taxon>
        <taxon>Actinomycetes</taxon>
        <taxon>Kitasatosporales</taxon>
        <taxon>Streptomycetaceae</taxon>
        <taxon>Streptomyces</taxon>
    </lineage>
</organism>
<name>A0ABW1MJZ0_9ACTN</name>
<evidence type="ECO:0000313" key="5">
    <source>
        <dbReference type="Proteomes" id="UP001596139"/>
    </source>
</evidence>
<protein>
    <submittedName>
        <fullName evidence="4">MmgE/PrpD family protein</fullName>
    </submittedName>
</protein>
<dbReference type="PANTHER" id="PTHR16943:SF8">
    <property type="entry name" value="2-METHYLCITRATE DEHYDRATASE"/>
    <property type="match status" value="1"/>
</dbReference>
<proteinExistence type="inferred from homology"/>
<dbReference type="RefSeq" id="WP_031052376.1">
    <property type="nucleotide sequence ID" value="NZ_JOAX01000004.1"/>
</dbReference>
<comment type="caution">
    <text evidence="4">The sequence shown here is derived from an EMBL/GenBank/DDBJ whole genome shotgun (WGS) entry which is preliminary data.</text>
</comment>
<evidence type="ECO:0000313" key="4">
    <source>
        <dbReference type="EMBL" id="MFC6064033.1"/>
    </source>
</evidence>
<keyword evidence="5" id="KW-1185">Reference proteome</keyword>
<dbReference type="InterPro" id="IPR036148">
    <property type="entry name" value="MmgE/PrpD_sf"/>
</dbReference>
<dbReference type="InterPro" id="IPR005656">
    <property type="entry name" value="MmgE_PrpD"/>
</dbReference>
<feature type="domain" description="MmgE/PrpD C-terminal" evidence="3">
    <location>
        <begin position="261"/>
        <end position="428"/>
    </location>
</feature>
<accession>A0ABW1MJZ0</accession>
<dbReference type="Gene3D" id="1.10.4100.10">
    <property type="entry name" value="2-methylcitrate dehydratase PrpD"/>
    <property type="match status" value="1"/>
</dbReference>
<gene>
    <name evidence="4" type="ORF">ACFP4F_15955</name>
</gene>
<dbReference type="InterPro" id="IPR042183">
    <property type="entry name" value="MmgE/PrpD_sf_1"/>
</dbReference>
<dbReference type="SUPFAM" id="SSF103378">
    <property type="entry name" value="2-methylcitrate dehydratase PrpD"/>
    <property type="match status" value="1"/>
</dbReference>